<dbReference type="Gene3D" id="3.40.50.300">
    <property type="entry name" value="P-loop containing nucleotide triphosphate hydrolases"/>
    <property type="match status" value="2"/>
</dbReference>
<organism evidence="7 8">
    <name type="scientific">Candidatus Desulfaltia bathyphila</name>
    <dbReference type="NCBI Taxonomy" id="2841697"/>
    <lineage>
        <taxon>Bacteria</taxon>
        <taxon>Pseudomonadati</taxon>
        <taxon>Thermodesulfobacteriota</taxon>
        <taxon>Desulfobacteria</taxon>
        <taxon>Desulfobacterales</taxon>
        <taxon>Desulfobacterales incertae sedis</taxon>
        <taxon>Candidatus Desulfaltia</taxon>
    </lineage>
</organism>
<dbReference type="GO" id="GO:0005524">
    <property type="term" value="F:ATP binding"/>
    <property type="evidence" value="ECO:0007669"/>
    <property type="project" value="UniProtKB-KW"/>
</dbReference>
<dbReference type="GO" id="GO:0016787">
    <property type="term" value="F:hydrolase activity"/>
    <property type="evidence" value="ECO:0007669"/>
    <property type="project" value="UniProtKB-KW"/>
</dbReference>
<evidence type="ECO:0000256" key="4">
    <source>
        <dbReference type="ARBA" id="ARBA00022840"/>
    </source>
</evidence>
<keyword evidence="1" id="KW-0547">Nucleotide-binding</keyword>
<dbReference type="Pfam" id="PF00270">
    <property type="entry name" value="DEAD"/>
    <property type="match status" value="1"/>
</dbReference>
<dbReference type="InterPro" id="IPR012961">
    <property type="entry name" value="Ski2/MTR4_C"/>
</dbReference>
<reference evidence="7 8" key="1">
    <citation type="submission" date="2020-08" db="EMBL/GenBank/DDBJ databases">
        <title>Bridging the membrane lipid divide: bacteria of the FCB group superphylum have the potential to synthesize archaeal ether lipids.</title>
        <authorList>
            <person name="Villanueva L."/>
            <person name="Von Meijenfeldt F.A.B."/>
            <person name="Westbye A.B."/>
            <person name="Yadav S."/>
            <person name="Hopmans E.C."/>
            <person name="Dutilh B.E."/>
            <person name="Sinninghe Damste J.S."/>
        </authorList>
    </citation>
    <scope>NUCLEOTIDE SEQUENCE [LARGE SCALE GENOMIC DNA]</scope>
    <source>
        <strain evidence="7">NIOZ-UU82</strain>
    </source>
</reference>
<dbReference type="SMART" id="SM00487">
    <property type="entry name" value="DEXDc"/>
    <property type="match status" value="1"/>
</dbReference>
<evidence type="ECO:0000256" key="2">
    <source>
        <dbReference type="ARBA" id="ARBA00022801"/>
    </source>
</evidence>
<feature type="domain" description="Helicase ATP-binding" evidence="6">
    <location>
        <begin position="59"/>
        <end position="219"/>
    </location>
</feature>
<evidence type="ECO:0000256" key="3">
    <source>
        <dbReference type="ARBA" id="ARBA00022806"/>
    </source>
</evidence>
<dbReference type="SMART" id="SM01142">
    <property type="entry name" value="DSHCT"/>
    <property type="match status" value="1"/>
</dbReference>
<feature type="region of interest" description="Disordered" evidence="5">
    <location>
        <begin position="1"/>
        <end position="20"/>
    </location>
</feature>
<keyword evidence="3 7" id="KW-0347">Helicase</keyword>
<dbReference type="SUPFAM" id="SSF52540">
    <property type="entry name" value="P-loop containing nucleoside triphosphate hydrolases"/>
    <property type="match status" value="1"/>
</dbReference>
<evidence type="ECO:0000313" key="7">
    <source>
        <dbReference type="EMBL" id="MBC8200183.1"/>
    </source>
</evidence>
<dbReference type="InterPro" id="IPR014001">
    <property type="entry name" value="Helicase_ATP-bd"/>
</dbReference>
<keyword evidence="2" id="KW-0378">Hydrolase</keyword>
<keyword evidence="4" id="KW-0067">ATP-binding</keyword>
<dbReference type="InterPro" id="IPR001650">
    <property type="entry name" value="Helicase_C-like"/>
</dbReference>
<dbReference type="PANTHER" id="PTHR12131">
    <property type="entry name" value="ATP-DEPENDENT RNA AND DNA HELICASE"/>
    <property type="match status" value="1"/>
</dbReference>
<dbReference type="InterPro" id="IPR011545">
    <property type="entry name" value="DEAD/DEAH_box_helicase_dom"/>
</dbReference>
<evidence type="ECO:0000313" key="8">
    <source>
        <dbReference type="Proteomes" id="UP000603545"/>
    </source>
</evidence>
<name>A0A8J6N665_9BACT</name>
<accession>A0A8J6N665</accession>
<dbReference type="Gene3D" id="1.10.3380.30">
    <property type="match status" value="1"/>
</dbReference>
<dbReference type="Proteomes" id="UP000603545">
    <property type="component" value="Unassembled WGS sequence"/>
</dbReference>
<feature type="compositionally biased region" description="Basic residues" evidence="5">
    <location>
        <begin position="1"/>
        <end position="17"/>
    </location>
</feature>
<dbReference type="GO" id="GO:0003676">
    <property type="term" value="F:nucleic acid binding"/>
    <property type="evidence" value="ECO:0007669"/>
    <property type="project" value="InterPro"/>
</dbReference>
<dbReference type="Pfam" id="PF08148">
    <property type="entry name" value="DSHCT"/>
    <property type="match status" value="1"/>
</dbReference>
<dbReference type="InterPro" id="IPR050699">
    <property type="entry name" value="RNA-DNA_Helicase"/>
</dbReference>
<sequence length="710" mass="80046">MHRQNKYQSRKRGKKKKTDNGLLALKLKPKADAGLKKVFSSIGVPKKSAFKPDPFQLKALSAIKKADCLVTAPTGAGKTWIAEKAIAEIHAKHGKSWYASPLKALSNSKYHEFSAIFGADNVGILTGDRKENPDAPIIVGTTEILRNQLYDAMHSGESLSADLVILDEAHFLGDEERGVVWEEIMIYLPSRIPLLLLSATIGNAHQIAGWLLSIRSKKCIVIEEKKRPVPLFPLFLHPSGKLLPLVTQNAKKRNVTIYKKVSDYLNQKNPPLIAHPRKLPPFGQIMRVLDKYNLLPAIFFLKSRADCDNALKLCTEDLIIDQNRQDRRIRLSRRIEDLTAKNSRIKTHRQLRFIKHFAIGSHHSGQLPAWKLLLEILMTEGLLNVIFATSTVAAGVNFPARTIVFLNSDRFNGKEFLPLNSTEFHQMTGRAGRRGMDNIGFAVAIPGKFMDIRLIAKLIKSSPSDVTSQIRINFSMTLNLLVSYAPDQIEDLLKRSFASYLIAKRKKGSDQIYKNDDKFLWQDFMRHFNFLIKTGYAVKNGELTDDGIWASHLRVDQPLMIAEGFRLGLFPVSDPALLAAIMASFVSEQKSDEKIDNKLIPKKLLTAFANIEKNLSPFAKRLADKGFEVRPLFLRPALTIYAWAIGQPWEKVVSVSKMEEGDLAMLVLRTADHLRHIRALRKVFPRAAATSEKSIELIMREPVIIDYKLL</sequence>
<dbReference type="SMART" id="SM00490">
    <property type="entry name" value="HELICc"/>
    <property type="match status" value="1"/>
</dbReference>
<dbReference type="PANTHER" id="PTHR12131:SF1">
    <property type="entry name" value="ATP-DEPENDENT RNA HELICASE SUPV3L1, MITOCHONDRIAL-RELATED"/>
    <property type="match status" value="1"/>
</dbReference>
<dbReference type="PROSITE" id="PS51192">
    <property type="entry name" value="HELICASE_ATP_BIND_1"/>
    <property type="match status" value="1"/>
</dbReference>
<dbReference type="EMBL" id="JACNLL010000083">
    <property type="protein sequence ID" value="MBC8200183.1"/>
    <property type="molecule type" value="Genomic_DNA"/>
</dbReference>
<dbReference type="GO" id="GO:0070478">
    <property type="term" value="P:nuclear-transcribed mRNA catabolic process, 3'-5' exonucleolytic nonsense-mediated decay"/>
    <property type="evidence" value="ECO:0007669"/>
    <property type="project" value="TreeGrafter"/>
</dbReference>
<dbReference type="GO" id="GO:0055087">
    <property type="term" value="C:Ski complex"/>
    <property type="evidence" value="ECO:0007669"/>
    <property type="project" value="TreeGrafter"/>
</dbReference>
<comment type="caution">
    <text evidence="7">The sequence shown here is derived from an EMBL/GenBank/DDBJ whole genome shotgun (WGS) entry which is preliminary data.</text>
</comment>
<evidence type="ECO:0000256" key="1">
    <source>
        <dbReference type="ARBA" id="ARBA00022741"/>
    </source>
</evidence>
<protein>
    <submittedName>
        <fullName evidence="7">DEAD/DEAH box helicase</fullName>
    </submittedName>
</protein>
<evidence type="ECO:0000256" key="5">
    <source>
        <dbReference type="SAM" id="MobiDB-lite"/>
    </source>
</evidence>
<proteinExistence type="predicted"/>
<gene>
    <name evidence="7" type="ORF">H8E80_09125</name>
</gene>
<evidence type="ECO:0000259" key="6">
    <source>
        <dbReference type="PROSITE" id="PS51192"/>
    </source>
</evidence>
<dbReference type="GO" id="GO:0004386">
    <property type="term" value="F:helicase activity"/>
    <property type="evidence" value="ECO:0007669"/>
    <property type="project" value="UniProtKB-KW"/>
</dbReference>
<dbReference type="InterPro" id="IPR027417">
    <property type="entry name" value="P-loop_NTPase"/>
</dbReference>
<dbReference type="AlphaFoldDB" id="A0A8J6N665"/>